<comment type="caution">
    <text evidence="1">The sequence shown here is derived from an EMBL/GenBank/DDBJ whole genome shotgun (WGS) entry which is preliminary data.</text>
</comment>
<dbReference type="EMBL" id="JAALLZ010000006">
    <property type="protein sequence ID" value="NGU31105.1"/>
    <property type="molecule type" value="Genomic_DNA"/>
</dbReference>
<dbReference type="RefSeq" id="WP_164801035.1">
    <property type="nucleotide sequence ID" value="NZ_JAALLZ010000006.1"/>
</dbReference>
<sequence>MKFDVLALYRKGSTSYTINPVWRIGSPFFNEDEWFLKNEETKSTVFIGTKKEIFDKMRELRIEKVF</sequence>
<evidence type="ECO:0000313" key="1">
    <source>
        <dbReference type="EMBL" id="NGU31105.1"/>
    </source>
</evidence>
<dbReference type="AlphaFoldDB" id="A0AAP6WNX3"/>
<organism evidence="1 2">
    <name type="scientific">Clostridium perfringens</name>
    <dbReference type="NCBI Taxonomy" id="1502"/>
    <lineage>
        <taxon>Bacteria</taxon>
        <taxon>Bacillati</taxon>
        <taxon>Bacillota</taxon>
        <taxon>Clostridia</taxon>
        <taxon>Eubacteriales</taxon>
        <taxon>Clostridiaceae</taxon>
        <taxon>Clostridium</taxon>
    </lineage>
</organism>
<evidence type="ECO:0000313" key="2">
    <source>
        <dbReference type="Proteomes" id="UP000481454"/>
    </source>
</evidence>
<reference evidence="1 2" key="1">
    <citation type="submission" date="2020-02" db="EMBL/GenBank/DDBJ databases">
        <title>Genomic Insights into the Phylogeny and Genetic Plasticity of the Human and Animal Enteric Pathogen Clostridium perfringens.</title>
        <authorList>
            <person name="Feng Y."/>
            <person name="Hu Y."/>
        </authorList>
    </citation>
    <scope>NUCLEOTIDE SEQUENCE [LARGE SCALE GENOMIC DNA]</scope>
    <source>
        <strain evidence="1 2">CP-40</strain>
    </source>
</reference>
<protein>
    <submittedName>
        <fullName evidence="1">Uncharacterized protein</fullName>
    </submittedName>
</protein>
<gene>
    <name evidence="1" type="ORF">G6Z34_13520</name>
</gene>
<dbReference type="Proteomes" id="UP000481454">
    <property type="component" value="Unassembled WGS sequence"/>
</dbReference>
<name>A0AAP6WNX3_CLOPF</name>
<proteinExistence type="predicted"/>
<accession>A0AAP6WNX3</accession>